<evidence type="ECO:0000256" key="4">
    <source>
        <dbReference type="ARBA" id="ARBA00022980"/>
    </source>
</evidence>
<dbReference type="SUPFAM" id="SSF143800">
    <property type="entry name" value="L28p-like"/>
    <property type="match status" value="1"/>
</dbReference>
<dbReference type="InterPro" id="IPR034704">
    <property type="entry name" value="Ribosomal_bL28/bL31-like_sf"/>
</dbReference>
<accession>A0AAW6U6U9</accession>
<comment type="caution">
    <text evidence="7">Lacks conserved residue(s) required for the propagation of feature annotation.</text>
</comment>
<dbReference type="AlphaFoldDB" id="A0AAW6U6U9"/>
<protein>
    <recommendedName>
        <fullName evidence="6 7">Large ribosomal subunit protein bL31</fullName>
    </recommendedName>
</protein>
<dbReference type="GO" id="GO:1990904">
    <property type="term" value="C:ribonucleoprotein complex"/>
    <property type="evidence" value="ECO:0007669"/>
    <property type="project" value="UniProtKB-KW"/>
</dbReference>
<dbReference type="RefSeq" id="WP_282838662.1">
    <property type="nucleotide sequence ID" value="NZ_JASCXW010000002.1"/>
</dbReference>
<evidence type="ECO:0000256" key="3">
    <source>
        <dbReference type="ARBA" id="ARBA00022884"/>
    </source>
</evidence>
<evidence type="ECO:0000313" key="8">
    <source>
        <dbReference type="EMBL" id="MDI6452247.1"/>
    </source>
</evidence>
<sequence length="74" mass="8418">MKPGIHPKYNVTNVKCSTCGQEYEVGTTANNIRIDTCANCHPFYTGQQTFIQAAGRVEKFNKRYGMNKKEQDNK</sequence>
<proteinExistence type="inferred from homology"/>
<dbReference type="PANTHER" id="PTHR33280:SF1">
    <property type="entry name" value="LARGE RIBOSOMAL SUBUNIT PROTEIN BL31C"/>
    <property type="match status" value="1"/>
</dbReference>
<evidence type="ECO:0000256" key="6">
    <source>
        <dbReference type="ARBA" id="ARBA00035687"/>
    </source>
</evidence>
<comment type="caution">
    <text evidence="8">The sequence shown here is derived from an EMBL/GenBank/DDBJ whole genome shotgun (WGS) entry which is preliminary data.</text>
</comment>
<keyword evidence="2 7" id="KW-0699">rRNA-binding</keyword>
<keyword evidence="9" id="KW-1185">Reference proteome</keyword>
<evidence type="ECO:0000256" key="2">
    <source>
        <dbReference type="ARBA" id="ARBA00022730"/>
    </source>
</evidence>
<evidence type="ECO:0000313" key="9">
    <source>
        <dbReference type="Proteomes" id="UP001431532"/>
    </source>
</evidence>
<dbReference type="Pfam" id="PF01197">
    <property type="entry name" value="Ribosomal_L31"/>
    <property type="match status" value="1"/>
</dbReference>
<dbReference type="GO" id="GO:0003735">
    <property type="term" value="F:structural constituent of ribosome"/>
    <property type="evidence" value="ECO:0007669"/>
    <property type="project" value="InterPro"/>
</dbReference>
<name>A0AAW6U6U9_9MOLU</name>
<reference evidence="8" key="1">
    <citation type="submission" date="2023-05" db="EMBL/GenBank/DDBJ databases">
        <title>Mariniplasma microaerophilum sp. nov., a novel anaerobic mollicute isolated from terrestrial mud volcano, Taman Peninsula, Russia.</title>
        <authorList>
            <person name="Khomyakova M.A."/>
            <person name="Merkel A.Y."/>
            <person name="Slobodkin A.I."/>
        </authorList>
    </citation>
    <scope>NUCLEOTIDE SEQUENCE</scope>
    <source>
        <strain evidence="8">M4Ah</strain>
    </source>
</reference>
<organism evidence="8 9">
    <name type="scientific">Peloplasma aerotolerans</name>
    <dbReference type="NCBI Taxonomy" id="3044389"/>
    <lineage>
        <taxon>Bacteria</taxon>
        <taxon>Bacillati</taxon>
        <taxon>Mycoplasmatota</taxon>
        <taxon>Mollicutes</taxon>
        <taxon>Acholeplasmatales</taxon>
        <taxon>Acholeplasmataceae</taxon>
        <taxon>Peloplasma</taxon>
    </lineage>
</organism>
<dbReference type="PROSITE" id="PS01143">
    <property type="entry name" value="RIBOSOMAL_L31"/>
    <property type="match status" value="1"/>
</dbReference>
<dbReference type="GO" id="GO:0005840">
    <property type="term" value="C:ribosome"/>
    <property type="evidence" value="ECO:0007669"/>
    <property type="project" value="UniProtKB-KW"/>
</dbReference>
<dbReference type="GO" id="GO:0006412">
    <property type="term" value="P:translation"/>
    <property type="evidence" value="ECO:0007669"/>
    <property type="project" value="UniProtKB-UniRule"/>
</dbReference>
<dbReference type="InterPro" id="IPR027491">
    <property type="entry name" value="Ribosomal_bL31_A"/>
</dbReference>
<dbReference type="NCBIfam" id="NF000612">
    <property type="entry name" value="PRK00019.1"/>
    <property type="match status" value="1"/>
</dbReference>
<dbReference type="GO" id="GO:0019843">
    <property type="term" value="F:rRNA binding"/>
    <property type="evidence" value="ECO:0007669"/>
    <property type="project" value="UniProtKB-KW"/>
</dbReference>
<evidence type="ECO:0000256" key="1">
    <source>
        <dbReference type="ARBA" id="ARBA00009296"/>
    </source>
</evidence>
<dbReference type="PRINTS" id="PR01249">
    <property type="entry name" value="RIBOSOMALL31"/>
</dbReference>
<dbReference type="InterPro" id="IPR002150">
    <property type="entry name" value="Ribosomal_bL31"/>
</dbReference>
<comment type="similarity">
    <text evidence="1 7">Belongs to the bacterial ribosomal protein bL31 family. Type A subfamily.</text>
</comment>
<dbReference type="NCBIfam" id="TIGR00105">
    <property type="entry name" value="L31"/>
    <property type="match status" value="1"/>
</dbReference>
<dbReference type="EMBL" id="JASCXW010000002">
    <property type="protein sequence ID" value="MDI6452247.1"/>
    <property type="molecule type" value="Genomic_DNA"/>
</dbReference>
<evidence type="ECO:0000256" key="7">
    <source>
        <dbReference type="HAMAP-Rule" id="MF_00501"/>
    </source>
</evidence>
<dbReference type="HAMAP" id="MF_00501">
    <property type="entry name" value="Ribosomal_bL31_1"/>
    <property type="match status" value="1"/>
</dbReference>
<gene>
    <name evidence="7 8" type="primary">rpmE</name>
    <name evidence="8" type="ORF">QJ521_01615</name>
</gene>
<evidence type="ECO:0000256" key="5">
    <source>
        <dbReference type="ARBA" id="ARBA00023274"/>
    </source>
</evidence>
<keyword evidence="3 7" id="KW-0694">RNA-binding</keyword>
<dbReference type="InterPro" id="IPR042105">
    <property type="entry name" value="Ribosomal_bL31_sf"/>
</dbReference>
<dbReference type="Proteomes" id="UP001431532">
    <property type="component" value="Unassembled WGS sequence"/>
</dbReference>
<dbReference type="Gene3D" id="4.10.830.30">
    <property type="entry name" value="Ribosomal protein L31"/>
    <property type="match status" value="1"/>
</dbReference>
<comment type="function">
    <text evidence="7">Binds the 23S rRNA.</text>
</comment>
<keyword evidence="5 7" id="KW-0687">Ribonucleoprotein</keyword>
<keyword evidence="4 7" id="KW-0689">Ribosomal protein</keyword>
<comment type="subunit">
    <text evidence="7">Part of the 50S ribosomal subunit.</text>
</comment>
<dbReference type="PANTHER" id="PTHR33280">
    <property type="entry name" value="50S RIBOSOMAL PROTEIN L31, CHLOROPLASTIC"/>
    <property type="match status" value="1"/>
</dbReference>